<evidence type="ECO:0000313" key="1">
    <source>
        <dbReference type="EnsemblPlants" id="KQK96478"/>
    </source>
</evidence>
<proteinExistence type="predicted"/>
<accession>A0A0Q3V0I7</accession>
<dbReference type="InParanoid" id="A0A0Q3V0I7"/>
<name>A0A0Q3V0I7_SETIT</name>
<dbReference type="AlphaFoldDB" id="A0A0Q3V0I7"/>
<evidence type="ECO:0000313" key="2">
    <source>
        <dbReference type="Proteomes" id="UP000004995"/>
    </source>
</evidence>
<organism evidence="1 2">
    <name type="scientific">Setaria italica</name>
    <name type="common">Foxtail millet</name>
    <name type="synonym">Panicum italicum</name>
    <dbReference type="NCBI Taxonomy" id="4555"/>
    <lineage>
        <taxon>Eukaryota</taxon>
        <taxon>Viridiplantae</taxon>
        <taxon>Streptophyta</taxon>
        <taxon>Embryophyta</taxon>
        <taxon>Tracheophyta</taxon>
        <taxon>Spermatophyta</taxon>
        <taxon>Magnoliopsida</taxon>
        <taxon>Liliopsida</taxon>
        <taxon>Poales</taxon>
        <taxon>Poaceae</taxon>
        <taxon>PACMAD clade</taxon>
        <taxon>Panicoideae</taxon>
        <taxon>Panicodae</taxon>
        <taxon>Paniceae</taxon>
        <taxon>Cenchrinae</taxon>
        <taxon>Setaria</taxon>
    </lineage>
</organism>
<sequence length="91" mass="10481">AVTRVDRMKREVEETAFWTEVERAHHTATWSKILVAQTSVGKQNCWEVDVEVEALGADKLPVFVKVLEVLKIDFQCHLDAMDSSRKENRQP</sequence>
<keyword evidence="2" id="KW-1185">Reference proteome</keyword>
<dbReference type="Gramene" id="KQK96478">
    <property type="protein sequence ID" value="KQK96478"/>
    <property type="gene ID" value="SETIT_011863mg"/>
</dbReference>
<reference evidence="1" key="2">
    <citation type="submission" date="2018-08" db="UniProtKB">
        <authorList>
            <consortium name="EnsemblPlants"/>
        </authorList>
    </citation>
    <scope>IDENTIFICATION</scope>
    <source>
        <strain evidence="1">Yugu1</strain>
    </source>
</reference>
<reference evidence="2" key="1">
    <citation type="journal article" date="2012" name="Nat. Biotechnol.">
        <title>Reference genome sequence of the model plant Setaria.</title>
        <authorList>
            <person name="Bennetzen J.L."/>
            <person name="Schmutz J."/>
            <person name="Wang H."/>
            <person name="Percifield R."/>
            <person name="Hawkins J."/>
            <person name="Pontaroli A.C."/>
            <person name="Estep M."/>
            <person name="Feng L."/>
            <person name="Vaughn J.N."/>
            <person name="Grimwood J."/>
            <person name="Jenkins J."/>
            <person name="Barry K."/>
            <person name="Lindquist E."/>
            <person name="Hellsten U."/>
            <person name="Deshpande S."/>
            <person name="Wang X."/>
            <person name="Wu X."/>
            <person name="Mitros T."/>
            <person name="Triplett J."/>
            <person name="Yang X."/>
            <person name="Ye C.Y."/>
            <person name="Mauro-Herrera M."/>
            <person name="Wang L."/>
            <person name="Li P."/>
            <person name="Sharma M."/>
            <person name="Sharma R."/>
            <person name="Ronald P.C."/>
            <person name="Panaud O."/>
            <person name="Kellogg E.A."/>
            <person name="Brutnell T.P."/>
            <person name="Doust A.N."/>
            <person name="Tuskan G.A."/>
            <person name="Rokhsar D."/>
            <person name="Devos K.M."/>
        </authorList>
    </citation>
    <scope>NUCLEOTIDE SEQUENCE [LARGE SCALE GENOMIC DNA]</scope>
    <source>
        <strain evidence="2">cv. Yugu1</strain>
    </source>
</reference>
<dbReference type="Proteomes" id="UP000004995">
    <property type="component" value="Unassembled WGS sequence"/>
</dbReference>
<protein>
    <submittedName>
        <fullName evidence="1">Uncharacterized protein</fullName>
    </submittedName>
</protein>
<dbReference type="EnsemblPlants" id="KQK96478">
    <property type="protein sequence ID" value="KQK96478"/>
    <property type="gene ID" value="SETIT_011863mg"/>
</dbReference>
<dbReference type="EMBL" id="AGNK02004163">
    <property type="status" value="NOT_ANNOTATED_CDS"/>
    <property type="molecule type" value="Genomic_DNA"/>
</dbReference>